<feature type="compositionally biased region" description="Polar residues" evidence="2">
    <location>
        <begin position="1762"/>
        <end position="1773"/>
    </location>
</feature>
<feature type="region of interest" description="Disordered" evidence="2">
    <location>
        <begin position="1721"/>
        <end position="1846"/>
    </location>
</feature>
<feature type="region of interest" description="Disordered" evidence="2">
    <location>
        <begin position="1608"/>
        <end position="1651"/>
    </location>
</feature>
<feature type="transmembrane region" description="Helical" evidence="3">
    <location>
        <begin position="1856"/>
        <end position="1875"/>
    </location>
</feature>
<evidence type="ECO:0000259" key="5">
    <source>
        <dbReference type="Pfam" id="PF01468"/>
    </source>
</evidence>
<feature type="compositionally biased region" description="Low complexity" evidence="2">
    <location>
        <begin position="1724"/>
        <end position="1761"/>
    </location>
</feature>
<sequence>MKNKQKNFESKVSKKVVYASSALLAATAFATVSSSDFGQHLKGVNPIVQAATDLQVARLDGLVTNTKNISFYVPGAQNHSIKSIGVKSPKTGGWLSWGPSSIRVSPDKQHFDVTFTNSDNLNFINDSKNVGNSMTFELKFDGDNGIRIPYSKAIDSSELMNAKKQGKDAVDGLVSLTAQQSEDYKTQIENGQTTGGIESIVKRAKAANDLATLAQYKKQKQSELKQKSGDVIDWIMSWFRKNPLTLLNPKELARQNALINQAKTALSQAQTDINNADSMTNVDQIVNAAITQFNQAKNSTDTSNADALKKSAQNQAKKELQMKYDDLNNQLNMMSDLTDKNSLQTELDNAFNSGKTAIEGASSVDDANSKKSTAISNLEKVLTKAKNDQKSNQDNRLATSRDQAKLGFDNQYQQLQAKLNSLPYSSPKKSDLNRQVTDFYSKSNQDSLTQAPDEAKLAQAKTNLTQTFNTLANDLDIAKLQYDITDSINTESKNVTGAVKGMGSIPDPDKSNILSSITGATTNLANNIPNTLSELATYKEKVSLAFNQIQADAGLLNQGNLDQAKNAAKSAINLKAGEMEAIINQLADPQKSLFQSELNAKSKAGRDNVDGASKSADAFLTKDSSLIDLEALKQKANQAKAGQQTANNNQQLAQSAQDYIQGLQPLSDDKKTGFNQQVSDLVSSYQTKLTADNADVNALSTSFDQDLEKIKSAANLANQKQILDSQIKQKSADAQKVIDNSYNLDNDQRSQFTKGLAEKTSELRQSILGAQNTADLETKKSEIVKLDDFAKNTKLANDKAKAAHDLKTKAQEVKNNLDKLPGLTKAQIESAQKSIDDKLSDGLKGDFVTNKDNILSDFTNIFNTQKRTSDSSKETIKNNLADKMSTLTTDIGNPFLEQLRNKLNPILEDAKTKIGQVKSYDQMKQIENLALANMEDEYNQLKLADDKAKASATLSENIDSENGRIDNLTGLSSVEQQAAKVELKKIKDQLPTAFDGLDSDNAIAQKQLNLQNQINQVYDKYNQKSNANLENAKSNAKSRLTTQRDNLLSELDNDADFNALTAEDKQSYKTQVNNAFDETAKDHASIDQSSSTQAIGYFEQATKAKLTDLSNQAKLANLKKQKLDDLTSNSTIEKLKDFKQQGLNGKELEDTLSYDLTSDQQDQLKNDINNIITNSGISSSSSESEVQEKYNRALADIGKKYDAAVKLRQKNINKENAKSHLKGYRTDIESQIKKLDLNSDNYTSQLPSIDEMNQYIDNAEDEQIISQYKDSANQGMQAILEQAQLQSDKNTAIAKANQHRDNQKRAIDQMLGLSDSDKNDLNNQINALVADNSGAISGTKSNEQITSLVADNNAAIEKIMDDAKQKNLNKINDVRTNAKSELKKEITNNTLPQLTNSDLSQSYQDEINQIKSNMENSIKNNNNPSDIAYQLEQAKLKVADVKRRADLDQKRENARQQLVDYAQKLTGQLDNLQPVNQTDKDNVKDLINLISNEADFGSANSQAEITQVLSQKQKDMSDHYQATEDIKQTNLESERTDRFEKLAEQVDKLQNQIINQPNLTPEQQEQYINQLYTSLFNANDDLQQAPSFKDMDDIENTMNKVAQDVIKDAKLTNDNQQPTPTPTPVPTDDNNDSSQPTNPKPTASEVSQEVGQAVKQAQETINQNTTLTPQQKQSYLNALTNLQTDSNSQLNQPGFDPSTFNMLNLNQNVQAILTSFNDFVQSQPTSQNNKTPNNQPTNTNTTANTQNAGNNTIANNGNGSTAQNAGTTRTDSGNGYRYYPATTAQTGSSQGQVQPANSGQTQNSNGNRDTGGLIQRSNQGNNRSSVANGGSNGPVNKVANLNKDNDAGQSNKWWDAIPYIGALIVAIGGIFWLIAKRRKDDDEE</sequence>
<feature type="signal peptide" evidence="4">
    <location>
        <begin position="1"/>
        <end position="30"/>
    </location>
</feature>
<accession>A0A0R2DJ45</accession>
<name>A0A0R2DJ45_9LACO</name>
<evidence type="ECO:0000256" key="4">
    <source>
        <dbReference type="SAM" id="SignalP"/>
    </source>
</evidence>
<dbReference type="Pfam" id="PF01468">
    <property type="entry name" value="GA"/>
    <property type="match status" value="1"/>
</dbReference>
<evidence type="ECO:0000313" key="6">
    <source>
        <dbReference type="EMBL" id="KRN04094.1"/>
    </source>
</evidence>
<protein>
    <recommendedName>
        <fullName evidence="5">Protein G-related albumin-binding (GA) module domain-containing protein</fullName>
    </recommendedName>
</protein>
<evidence type="ECO:0000313" key="7">
    <source>
        <dbReference type="Proteomes" id="UP000051378"/>
    </source>
</evidence>
<keyword evidence="1" id="KW-0175">Coiled coil</keyword>
<feature type="domain" description="Protein G-related albumin-binding (GA) module" evidence="5">
    <location>
        <begin position="158"/>
        <end position="209"/>
    </location>
</feature>
<dbReference type="EMBL" id="AYZL01000018">
    <property type="protein sequence ID" value="KRN04094.1"/>
    <property type="molecule type" value="Genomic_DNA"/>
</dbReference>
<reference evidence="6 7" key="1">
    <citation type="journal article" date="2015" name="Genome Announc.">
        <title>Expanding the biotechnology potential of lactobacilli through comparative genomics of 213 strains and associated genera.</title>
        <authorList>
            <person name="Sun Z."/>
            <person name="Harris H.M."/>
            <person name="McCann A."/>
            <person name="Guo C."/>
            <person name="Argimon S."/>
            <person name="Zhang W."/>
            <person name="Yang X."/>
            <person name="Jeffery I.B."/>
            <person name="Cooney J.C."/>
            <person name="Kagawa T.F."/>
            <person name="Liu W."/>
            <person name="Song Y."/>
            <person name="Salvetti E."/>
            <person name="Wrobel A."/>
            <person name="Rasinkangas P."/>
            <person name="Parkhill J."/>
            <person name="Rea M.C."/>
            <person name="O'Sullivan O."/>
            <person name="Ritari J."/>
            <person name="Douillard F.P."/>
            <person name="Paul Ross R."/>
            <person name="Yang R."/>
            <person name="Briner A.E."/>
            <person name="Felis G.E."/>
            <person name="de Vos W.M."/>
            <person name="Barrangou R."/>
            <person name="Klaenhammer T.R."/>
            <person name="Caufield P.W."/>
            <person name="Cui Y."/>
            <person name="Zhang H."/>
            <person name="O'Toole P.W."/>
        </authorList>
    </citation>
    <scope>NUCLEOTIDE SEQUENCE [LARGE SCALE GENOMIC DNA]</scope>
    <source>
        <strain evidence="6 7">DSM 23037</strain>
    </source>
</reference>
<feature type="coiled-coil region" evidence="1">
    <location>
        <begin position="252"/>
        <end position="279"/>
    </location>
</feature>
<feature type="coiled-coil region" evidence="1">
    <location>
        <begin position="310"/>
        <end position="337"/>
    </location>
</feature>
<feature type="chain" id="PRO_5038441356" description="Protein G-related albumin-binding (GA) module domain-containing protein" evidence="4">
    <location>
        <begin position="31"/>
        <end position="1884"/>
    </location>
</feature>
<evidence type="ECO:0000256" key="3">
    <source>
        <dbReference type="SAM" id="Phobius"/>
    </source>
</evidence>
<keyword evidence="3" id="KW-1133">Transmembrane helix</keyword>
<feature type="region of interest" description="Disordered" evidence="2">
    <location>
        <begin position="384"/>
        <end position="404"/>
    </location>
</feature>
<dbReference type="Proteomes" id="UP000051378">
    <property type="component" value="Unassembled WGS sequence"/>
</dbReference>
<feature type="compositionally biased region" description="Basic and acidic residues" evidence="2">
    <location>
        <begin position="384"/>
        <end position="393"/>
    </location>
</feature>
<organism evidence="6 7">
    <name type="scientific">Holzapfeliella floricola DSM 23037 = JCM 16512</name>
    <dbReference type="NCBI Taxonomy" id="1423744"/>
    <lineage>
        <taxon>Bacteria</taxon>
        <taxon>Bacillati</taxon>
        <taxon>Bacillota</taxon>
        <taxon>Bacilli</taxon>
        <taxon>Lactobacillales</taxon>
        <taxon>Lactobacillaceae</taxon>
        <taxon>Holzapfeliella</taxon>
    </lineage>
</organism>
<keyword evidence="3" id="KW-0472">Membrane</keyword>
<dbReference type="RefSeq" id="WP_056974700.1">
    <property type="nucleotide sequence ID" value="NZ_AYZL01000018.1"/>
</dbReference>
<dbReference type="STRING" id="1423744.FC86_GL000466"/>
<feature type="coiled-coil region" evidence="1">
    <location>
        <begin position="1400"/>
        <end position="1464"/>
    </location>
</feature>
<comment type="caution">
    <text evidence="6">The sequence shown here is derived from an EMBL/GenBank/DDBJ whole genome shotgun (WGS) entry which is preliminary data.</text>
</comment>
<gene>
    <name evidence="6" type="ORF">FC86_GL000466</name>
</gene>
<dbReference type="InterPro" id="IPR002988">
    <property type="entry name" value="GA_module"/>
</dbReference>
<evidence type="ECO:0000256" key="1">
    <source>
        <dbReference type="SAM" id="Coils"/>
    </source>
</evidence>
<keyword evidence="7" id="KW-1185">Reference proteome</keyword>
<feature type="coiled-coil region" evidence="1">
    <location>
        <begin position="924"/>
        <end position="951"/>
    </location>
</feature>
<proteinExistence type="predicted"/>
<keyword evidence="3" id="KW-0812">Transmembrane</keyword>
<evidence type="ECO:0000256" key="2">
    <source>
        <dbReference type="SAM" id="MobiDB-lite"/>
    </source>
</evidence>
<feature type="compositionally biased region" description="Polar residues" evidence="2">
    <location>
        <begin position="1633"/>
        <end position="1651"/>
    </location>
</feature>
<feature type="compositionally biased region" description="Polar residues" evidence="2">
    <location>
        <begin position="1782"/>
        <end position="1808"/>
    </location>
</feature>
<dbReference type="PATRIC" id="fig|1423744.4.peg.479"/>
<dbReference type="Gene3D" id="1.20.5.420">
    <property type="entry name" value="Immunoglobulin FC, subunit C"/>
    <property type="match status" value="1"/>
</dbReference>
<keyword evidence="4" id="KW-0732">Signal</keyword>
<feature type="compositionally biased region" description="Polar residues" evidence="2">
    <location>
        <begin position="1815"/>
        <end position="1829"/>
    </location>
</feature>